<accession>A0A6A6YK77</accession>
<dbReference type="InterPro" id="IPR032710">
    <property type="entry name" value="NTF2-like_dom_sf"/>
</dbReference>
<dbReference type="EMBL" id="MU003702">
    <property type="protein sequence ID" value="KAF2808949.1"/>
    <property type="molecule type" value="Genomic_DNA"/>
</dbReference>
<reference evidence="1 3" key="1">
    <citation type="journal article" date="2020" name="Stud. Mycol.">
        <title>101 Dothideomycetes genomes: a test case for predicting lifestyles and emergence of pathogens.</title>
        <authorList>
            <person name="Haridas S."/>
            <person name="Albert R."/>
            <person name="Binder M."/>
            <person name="Bloem J."/>
            <person name="Labutti K."/>
            <person name="Salamov A."/>
            <person name="Andreopoulos B."/>
            <person name="Baker S."/>
            <person name="Barry K."/>
            <person name="Bills G."/>
            <person name="Bluhm B."/>
            <person name="Cannon C."/>
            <person name="Castanera R."/>
            <person name="Culley D."/>
            <person name="Daum C."/>
            <person name="Ezra D."/>
            <person name="Gonzalez J."/>
            <person name="Henrissat B."/>
            <person name="Kuo A."/>
            <person name="Liang C."/>
            <person name="Lipzen A."/>
            <person name="Lutzoni F."/>
            <person name="Magnuson J."/>
            <person name="Mondo S."/>
            <person name="Nolan M."/>
            <person name="Ohm R."/>
            <person name="Pangilinan J."/>
            <person name="Park H.-J."/>
            <person name="Ramirez L."/>
            <person name="Alfaro M."/>
            <person name="Sun H."/>
            <person name="Tritt A."/>
            <person name="Yoshinaga Y."/>
            <person name="Zwiers L.-H."/>
            <person name="Turgeon B."/>
            <person name="Goodwin S."/>
            <person name="Spatafora J."/>
            <person name="Crous P."/>
            <person name="Grigoriev I."/>
        </authorList>
    </citation>
    <scope>NUCLEOTIDE SEQUENCE</scope>
    <source>
        <strain evidence="1 3">CBS 304.34</strain>
    </source>
</reference>
<dbReference type="RefSeq" id="XP_033575913.1">
    <property type="nucleotide sequence ID" value="XM_033722118.1"/>
</dbReference>
<dbReference type="SUPFAM" id="SSF54427">
    <property type="entry name" value="NTF2-like"/>
    <property type="match status" value="1"/>
</dbReference>
<keyword evidence="2" id="KW-1185">Reference proteome</keyword>
<dbReference type="GeneID" id="54463011"/>
<evidence type="ECO:0000313" key="2">
    <source>
        <dbReference type="Proteomes" id="UP000504636"/>
    </source>
</evidence>
<dbReference type="AlphaFoldDB" id="A0A6A6YK77"/>
<evidence type="ECO:0000313" key="1">
    <source>
        <dbReference type="EMBL" id="KAF2808949.1"/>
    </source>
</evidence>
<name>A0A6A6YK77_9PEZI</name>
<dbReference type="Proteomes" id="UP000504636">
    <property type="component" value="Unplaced"/>
</dbReference>
<reference evidence="3" key="3">
    <citation type="submission" date="2025-04" db="UniProtKB">
        <authorList>
            <consortium name="RefSeq"/>
        </authorList>
    </citation>
    <scope>IDENTIFICATION</scope>
    <source>
        <strain evidence="3">CBS 304.34</strain>
    </source>
</reference>
<sequence length="179" mass="19668">MTSPLTSWPSTPVPSAIKTLISDFYTIGAQKGDEATAAYINLFTPTAQIVQNNKTYTGRDSILEAQSGKLDHVKSRQREIRKVYSCTEAGDDLLLVGNTRVVLDTAEVLDVGFCVQLAFQETAEGWKITHCQSWSDSVELTVEMMKIVMKEKLRGGGEKGKGREKRQGSGLFAGCFGRK</sequence>
<evidence type="ECO:0008006" key="4">
    <source>
        <dbReference type="Google" id="ProtNLM"/>
    </source>
</evidence>
<protein>
    <recommendedName>
        <fullName evidence="4">SnoaL-like domain-containing protein</fullName>
    </recommendedName>
</protein>
<evidence type="ECO:0000313" key="3">
    <source>
        <dbReference type="RefSeq" id="XP_033575913.1"/>
    </source>
</evidence>
<dbReference type="OrthoDB" id="3468019at2759"/>
<gene>
    <name evidence="1 3" type="ORF">BDZ99DRAFT_477441</name>
</gene>
<organism evidence="1">
    <name type="scientific">Mytilinidion resinicola</name>
    <dbReference type="NCBI Taxonomy" id="574789"/>
    <lineage>
        <taxon>Eukaryota</taxon>
        <taxon>Fungi</taxon>
        <taxon>Dikarya</taxon>
        <taxon>Ascomycota</taxon>
        <taxon>Pezizomycotina</taxon>
        <taxon>Dothideomycetes</taxon>
        <taxon>Pleosporomycetidae</taxon>
        <taxon>Mytilinidiales</taxon>
        <taxon>Mytilinidiaceae</taxon>
        <taxon>Mytilinidion</taxon>
    </lineage>
</organism>
<reference evidence="3" key="2">
    <citation type="submission" date="2020-04" db="EMBL/GenBank/DDBJ databases">
        <authorList>
            <consortium name="NCBI Genome Project"/>
        </authorList>
    </citation>
    <scope>NUCLEOTIDE SEQUENCE</scope>
    <source>
        <strain evidence="3">CBS 304.34</strain>
    </source>
</reference>
<proteinExistence type="predicted"/>
<dbReference type="Gene3D" id="3.10.450.50">
    <property type="match status" value="1"/>
</dbReference>